<feature type="domain" description="Mechanosensitive ion channel MscS" evidence="8">
    <location>
        <begin position="165"/>
        <end position="234"/>
    </location>
</feature>
<gene>
    <name evidence="10" type="ORF">HQ497_05225</name>
</gene>
<dbReference type="InterPro" id="IPR023408">
    <property type="entry name" value="MscS_beta-dom_sf"/>
</dbReference>
<evidence type="ECO:0000256" key="7">
    <source>
        <dbReference type="SAM" id="Phobius"/>
    </source>
</evidence>
<comment type="similarity">
    <text evidence="2">Belongs to the MscS (TC 1.A.23) family.</text>
</comment>
<keyword evidence="5 7" id="KW-1133">Transmembrane helix</keyword>
<dbReference type="SUPFAM" id="SSF50182">
    <property type="entry name" value="Sm-like ribonucleoproteins"/>
    <property type="match status" value="1"/>
</dbReference>
<protein>
    <submittedName>
        <fullName evidence="10">Mechanosensitive ion channel family protein</fullName>
    </submittedName>
</protein>
<evidence type="ECO:0000313" key="10">
    <source>
        <dbReference type="EMBL" id="NQV64749.1"/>
    </source>
</evidence>
<comment type="subcellular location">
    <subcellularLocation>
        <location evidence="1">Cell membrane</location>
        <topology evidence="1">Multi-pass membrane protein</topology>
    </subcellularLocation>
</comment>
<feature type="transmembrane region" description="Helical" evidence="7">
    <location>
        <begin position="6"/>
        <end position="23"/>
    </location>
</feature>
<keyword evidence="3" id="KW-1003">Cell membrane</keyword>
<dbReference type="PANTHER" id="PTHR43634:SF2">
    <property type="entry name" value="LOW CONDUCTANCE MECHANOSENSITIVE CHANNEL YNAI"/>
    <property type="match status" value="1"/>
</dbReference>
<feature type="transmembrane region" description="Helical" evidence="7">
    <location>
        <begin position="84"/>
        <end position="101"/>
    </location>
</feature>
<dbReference type="PROSITE" id="PS01246">
    <property type="entry name" value="UPF0003"/>
    <property type="match status" value="1"/>
</dbReference>
<evidence type="ECO:0000256" key="6">
    <source>
        <dbReference type="ARBA" id="ARBA00023136"/>
    </source>
</evidence>
<name>A0A972VWT2_9GAMM</name>
<dbReference type="GO" id="GO:0005886">
    <property type="term" value="C:plasma membrane"/>
    <property type="evidence" value="ECO:0007669"/>
    <property type="project" value="UniProtKB-SubCell"/>
</dbReference>
<feature type="domain" description="Mechanosensitive ion channel transmembrane helices 2/3" evidence="9">
    <location>
        <begin position="123"/>
        <end position="164"/>
    </location>
</feature>
<feature type="transmembrane region" description="Helical" evidence="7">
    <location>
        <begin position="44"/>
        <end position="64"/>
    </location>
</feature>
<comment type="caution">
    <text evidence="10">The sequence shown here is derived from an EMBL/GenBank/DDBJ whole genome shotgun (WGS) entry which is preliminary data.</text>
</comment>
<dbReference type="InterPro" id="IPR006686">
    <property type="entry name" value="MscS_channel_CS"/>
</dbReference>
<evidence type="ECO:0000313" key="11">
    <source>
        <dbReference type="Proteomes" id="UP000754644"/>
    </source>
</evidence>
<dbReference type="InterPro" id="IPR010920">
    <property type="entry name" value="LSM_dom_sf"/>
</dbReference>
<dbReference type="Gene3D" id="1.10.287.1260">
    <property type="match status" value="1"/>
</dbReference>
<evidence type="ECO:0000256" key="2">
    <source>
        <dbReference type="ARBA" id="ARBA00008017"/>
    </source>
</evidence>
<dbReference type="Pfam" id="PF21088">
    <property type="entry name" value="MS_channel_1st"/>
    <property type="match status" value="1"/>
</dbReference>
<evidence type="ECO:0000256" key="3">
    <source>
        <dbReference type="ARBA" id="ARBA00022475"/>
    </source>
</evidence>
<evidence type="ECO:0000259" key="8">
    <source>
        <dbReference type="Pfam" id="PF00924"/>
    </source>
</evidence>
<dbReference type="InterPro" id="IPR049142">
    <property type="entry name" value="MS_channel_1st"/>
</dbReference>
<proteinExistence type="inferred from homology"/>
<dbReference type="Pfam" id="PF00924">
    <property type="entry name" value="MS_channel_2nd"/>
    <property type="match status" value="1"/>
</dbReference>
<dbReference type="GO" id="GO:0008381">
    <property type="term" value="F:mechanosensitive monoatomic ion channel activity"/>
    <property type="evidence" value="ECO:0007669"/>
    <property type="project" value="UniProtKB-ARBA"/>
</dbReference>
<sequence>MTDPDVLSVFFVVLATMTANYVARRLLDRLARGIEKTRTIWDDALLNAARQPLALMIWVLGISWAAELVAAQAETGFGDMVEPIRYIAVVGLIALFLFRFVEQTERGFIHKGADVTTATAIGKLLRISVLITAILSVLQTLGVSVSGIMAFGGIGGIAVGFAAKDLLANFFGGLMIYLDRPFTVGDWIRSPDRQIEGTVEHIGWRLTMIRTFDRRPLYVPNSIFASIAVENPSRMQNRRIYETFGVRYD</sequence>
<evidence type="ECO:0000256" key="4">
    <source>
        <dbReference type="ARBA" id="ARBA00022692"/>
    </source>
</evidence>
<dbReference type="PANTHER" id="PTHR43634">
    <property type="entry name" value="OW CONDUCTANCE MECHANOSENSITIVE CHANNEL"/>
    <property type="match status" value="1"/>
</dbReference>
<feature type="non-terminal residue" evidence="10">
    <location>
        <position position="249"/>
    </location>
</feature>
<keyword evidence="4 7" id="KW-0812">Transmembrane</keyword>
<dbReference type="Proteomes" id="UP000754644">
    <property type="component" value="Unassembled WGS sequence"/>
</dbReference>
<reference evidence="10" key="1">
    <citation type="submission" date="2020-05" db="EMBL/GenBank/DDBJ databases">
        <title>Sulfur intermediates as new biogeochemical hubs in an aquatic model microbial ecosystem.</title>
        <authorList>
            <person name="Vigneron A."/>
        </authorList>
    </citation>
    <scope>NUCLEOTIDE SEQUENCE</scope>
    <source>
        <strain evidence="10">Bin.250</strain>
    </source>
</reference>
<dbReference type="EMBL" id="JABMOJ010000192">
    <property type="protein sequence ID" value="NQV64749.1"/>
    <property type="molecule type" value="Genomic_DNA"/>
</dbReference>
<dbReference type="Gene3D" id="2.30.30.60">
    <property type="match status" value="1"/>
</dbReference>
<accession>A0A972VWT2</accession>
<dbReference type="SUPFAM" id="SSF82861">
    <property type="entry name" value="Mechanosensitive channel protein MscS (YggB), transmembrane region"/>
    <property type="match status" value="1"/>
</dbReference>
<keyword evidence="6 7" id="KW-0472">Membrane</keyword>
<evidence type="ECO:0000259" key="9">
    <source>
        <dbReference type="Pfam" id="PF21088"/>
    </source>
</evidence>
<dbReference type="InterPro" id="IPR011014">
    <property type="entry name" value="MscS_channel_TM-2"/>
</dbReference>
<dbReference type="InterPro" id="IPR045042">
    <property type="entry name" value="YnaI-like"/>
</dbReference>
<evidence type="ECO:0000256" key="1">
    <source>
        <dbReference type="ARBA" id="ARBA00004651"/>
    </source>
</evidence>
<dbReference type="AlphaFoldDB" id="A0A972VWT2"/>
<dbReference type="InterPro" id="IPR006685">
    <property type="entry name" value="MscS_channel_2nd"/>
</dbReference>
<evidence type="ECO:0000256" key="5">
    <source>
        <dbReference type="ARBA" id="ARBA00022989"/>
    </source>
</evidence>
<organism evidence="10 11">
    <name type="scientific">SAR86 cluster bacterium</name>
    <dbReference type="NCBI Taxonomy" id="2030880"/>
    <lineage>
        <taxon>Bacteria</taxon>
        <taxon>Pseudomonadati</taxon>
        <taxon>Pseudomonadota</taxon>
        <taxon>Gammaproteobacteria</taxon>
        <taxon>SAR86 cluster</taxon>
    </lineage>
</organism>